<comment type="similarity">
    <text evidence="1">Belongs to the ribosome association toxin RatA family.</text>
</comment>
<reference evidence="5" key="1">
    <citation type="journal article" date="2023" name="Int. J. Syst. Evol. Microbiol.">
        <title>Mesoterricola silvestris gen. nov., sp. nov., Mesoterricola sediminis sp. nov., Geothrix oryzae sp. nov., Geothrix edaphica sp. nov., Geothrix rubra sp. nov., and Geothrix limicola sp. nov., six novel members of Acidobacteriota isolated from soils.</title>
        <authorList>
            <person name="Itoh H."/>
            <person name="Sugisawa Y."/>
            <person name="Mise K."/>
            <person name="Xu Z."/>
            <person name="Kuniyasu M."/>
            <person name="Ushijima N."/>
            <person name="Kawano K."/>
            <person name="Kobayashi E."/>
            <person name="Shiratori Y."/>
            <person name="Masuda Y."/>
            <person name="Senoo K."/>
        </authorList>
    </citation>
    <scope>NUCLEOTIDE SEQUENCE</scope>
    <source>
        <strain evidence="5">W786</strain>
    </source>
</reference>
<dbReference type="Pfam" id="PF03364">
    <property type="entry name" value="Polyketide_cyc"/>
    <property type="match status" value="1"/>
</dbReference>
<dbReference type="PANTHER" id="PTHR33824:SF7">
    <property type="entry name" value="POLYKETIDE CYCLASE_DEHYDRASE AND LIPID TRANSPORT SUPERFAMILY PROTEIN"/>
    <property type="match status" value="1"/>
</dbReference>
<evidence type="ECO:0000256" key="2">
    <source>
        <dbReference type="SAM" id="MobiDB-lite"/>
    </source>
</evidence>
<keyword evidence="6" id="KW-1185">Reference proteome</keyword>
<dbReference type="AlphaFoldDB" id="A0AA48H3U4"/>
<dbReference type="Gene3D" id="1.20.120.520">
    <property type="entry name" value="nmb1532 protein domain like"/>
    <property type="match status" value="1"/>
</dbReference>
<gene>
    <name evidence="5" type="ORF">METESE_19240</name>
</gene>
<dbReference type="InterPro" id="IPR012312">
    <property type="entry name" value="Hemerythrin-like"/>
</dbReference>
<dbReference type="EMBL" id="AP027081">
    <property type="protein sequence ID" value="BDU76966.1"/>
    <property type="molecule type" value="Genomic_DNA"/>
</dbReference>
<dbReference type="InterPro" id="IPR047137">
    <property type="entry name" value="ORF3"/>
</dbReference>
<dbReference type="InterPro" id="IPR005031">
    <property type="entry name" value="COQ10_START"/>
</dbReference>
<dbReference type="PANTHER" id="PTHR33824">
    <property type="entry name" value="POLYKETIDE CYCLASE/DEHYDRASE AND LIPID TRANSPORT SUPERFAMILY PROTEIN"/>
    <property type="match status" value="1"/>
</dbReference>
<evidence type="ECO:0000313" key="5">
    <source>
        <dbReference type="EMBL" id="BDU76966.1"/>
    </source>
</evidence>
<name>A0AA48H3U4_9BACT</name>
<feature type="domain" description="Hemerythrin-like" evidence="3">
    <location>
        <begin position="6"/>
        <end position="126"/>
    </location>
</feature>
<dbReference type="CDD" id="cd07817">
    <property type="entry name" value="SRPBCC_8"/>
    <property type="match status" value="1"/>
</dbReference>
<evidence type="ECO:0000256" key="1">
    <source>
        <dbReference type="ARBA" id="ARBA00008918"/>
    </source>
</evidence>
<dbReference type="Proteomes" id="UP001228113">
    <property type="component" value="Chromosome"/>
</dbReference>
<sequence length="325" mass="36304">MEKTTATSLLRDDHRKVEDLYRRFNQTQDYGQRVGLAEDICKELEIHARLEECLVYPDLAREGAPTGMARHFGDEHGTVKRLISQVRICHAGQAPAFAEDDALVARIMASIEHHIQEEEGTAFPRLEQDPDHNASLGADLATLKMKLKMCPPVFEAIDVEVPARVAYNQWTQFEAFPRFLDAVKEVRQLDDSHVQWRVEIAGKDFGWTAEIYEQIPDERIAWSSVDGAINAGSATFRPLGEGACRILVEMAYEPKGLVEDLGAMLGTVSRNLAAALRKFKDYIETTCREDGAWRGDIAGNPVDPELARQGLPKEEPGTPRPLPGL</sequence>
<protein>
    <recommendedName>
        <fullName evidence="7">Ribosome association toxin RatA</fullName>
    </recommendedName>
</protein>
<feature type="domain" description="Coenzyme Q-binding protein COQ10 START" evidence="4">
    <location>
        <begin position="159"/>
        <end position="276"/>
    </location>
</feature>
<accession>A0AA48H3U4</accession>
<dbReference type="RefSeq" id="WP_243331119.1">
    <property type="nucleotide sequence ID" value="NZ_AP027081.1"/>
</dbReference>
<dbReference type="Pfam" id="PF01814">
    <property type="entry name" value="Hemerythrin"/>
    <property type="match status" value="1"/>
</dbReference>
<dbReference type="Gene3D" id="3.30.530.20">
    <property type="match status" value="1"/>
</dbReference>
<evidence type="ECO:0000313" key="6">
    <source>
        <dbReference type="Proteomes" id="UP001228113"/>
    </source>
</evidence>
<dbReference type="SUPFAM" id="SSF55961">
    <property type="entry name" value="Bet v1-like"/>
    <property type="match status" value="1"/>
</dbReference>
<dbReference type="CDD" id="cd12108">
    <property type="entry name" value="Hr-like"/>
    <property type="match status" value="1"/>
</dbReference>
<feature type="region of interest" description="Disordered" evidence="2">
    <location>
        <begin position="293"/>
        <end position="325"/>
    </location>
</feature>
<evidence type="ECO:0000259" key="3">
    <source>
        <dbReference type="Pfam" id="PF01814"/>
    </source>
</evidence>
<dbReference type="KEGG" id="msea:METESE_19240"/>
<evidence type="ECO:0008006" key="7">
    <source>
        <dbReference type="Google" id="ProtNLM"/>
    </source>
</evidence>
<evidence type="ECO:0000259" key="4">
    <source>
        <dbReference type="Pfam" id="PF03364"/>
    </source>
</evidence>
<dbReference type="InterPro" id="IPR023393">
    <property type="entry name" value="START-like_dom_sf"/>
</dbReference>
<organism evidence="5 6">
    <name type="scientific">Mesoterricola sediminis</name>
    <dbReference type="NCBI Taxonomy" id="2927980"/>
    <lineage>
        <taxon>Bacteria</taxon>
        <taxon>Pseudomonadati</taxon>
        <taxon>Acidobacteriota</taxon>
        <taxon>Holophagae</taxon>
        <taxon>Holophagales</taxon>
        <taxon>Holophagaceae</taxon>
        <taxon>Mesoterricola</taxon>
    </lineage>
</organism>
<proteinExistence type="inferred from homology"/>